<feature type="transmembrane region" description="Helical" evidence="6">
    <location>
        <begin position="429"/>
        <end position="447"/>
    </location>
</feature>
<evidence type="ECO:0000256" key="4">
    <source>
        <dbReference type="ARBA" id="ARBA00022989"/>
    </source>
</evidence>
<keyword evidence="8" id="KW-1185">Reference proteome</keyword>
<dbReference type="PANTHER" id="PTHR30250">
    <property type="entry name" value="PST FAMILY PREDICTED COLANIC ACID TRANSPORTER"/>
    <property type="match status" value="1"/>
</dbReference>
<feature type="transmembrane region" description="Helical" evidence="6">
    <location>
        <begin position="12"/>
        <end position="31"/>
    </location>
</feature>
<reference evidence="8" key="1">
    <citation type="submission" date="2016-10" db="EMBL/GenBank/DDBJ databases">
        <authorList>
            <person name="Varghese N."/>
            <person name="Submissions S."/>
        </authorList>
    </citation>
    <scope>NUCLEOTIDE SEQUENCE [LARGE SCALE GENOMIC DNA]</scope>
    <source>
        <strain evidence="8">B4,CECT 8067,JCM 17497</strain>
    </source>
</reference>
<feature type="transmembrane region" description="Helical" evidence="6">
    <location>
        <begin position="331"/>
        <end position="354"/>
    </location>
</feature>
<dbReference type="EMBL" id="FNFE01000001">
    <property type="protein sequence ID" value="SDJ68025.1"/>
    <property type="molecule type" value="Genomic_DNA"/>
</dbReference>
<evidence type="ECO:0000313" key="8">
    <source>
        <dbReference type="Proteomes" id="UP000198882"/>
    </source>
</evidence>
<feature type="transmembrane region" description="Helical" evidence="6">
    <location>
        <begin position="453"/>
        <end position="474"/>
    </location>
</feature>
<feature type="transmembrane region" description="Helical" evidence="6">
    <location>
        <begin position="391"/>
        <end position="408"/>
    </location>
</feature>
<dbReference type="STRING" id="1095776.SAMN04515672_1445"/>
<keyword evidence="3 6" id="KW-0812">Transmembrane</keyword>
<dbReference type="PANTHER" id="PTHR30250:SF11">
    <property type="entry name" value="O-ANTIGEN TRANSPORTER-RELATED"/>
    <property type="match status" value="1"/>
</dbReference>
<evidence type="ECO:0000256" key="1">
    <source>
        <dbReference type="ARBA" id="ARBA00004651"/>
    </source>
</evidence>
<accession>A0A1G8VRK9</accession>
<dbReference type="AlphaFoldDB" id="A0A1G8VRK9"/>
<evidence type="ECO:0000256" key="3">
    <source>
        <dbReference type="ARBA" id="ARBA00022692"/>
    </source>
</evidence>
<evidence type="ECO:0000256" key="5">
    <source>
        <dbReference type="ARBA" id="ARBA00023136"/>
    </source>
</evidence>
<dbReference type="OrthoDB" id="19148at2157"/>
<feature type="transmembrane region" description="Helical" evidence="6">
    <location>
        <begin position="259"/>
        <end position="279"/>
    </location>
</feature>
<feature type="transmembrane region" description="Helical" evidence="6">
    <location>
        <begin position="153"/>
        <end position="173"/>
    </location>
</feature>
<evidence type="ECO:0000256" key="6">
    <source>
        <dbReference type="SAM" id="Phobius"/>
    </source>
</evidence>
<feature type="transmembrane region" description="Helical" evidence="6">
    <location>
        <begin position="118"/>
        <end position="141"/>
    </location>
</feature>
<evidence type="ECO:0000256" key="2">
    <source>
        <dbReference type="ARBA" id="ARBA00022475"/>
    </source>
</evidence>
<sequence length="503" mass="54100">MSSRTVSGIISVLSGKIGVLLLGVVITPILVRILGSGKYGDYALILSIFSILTTIVHAGISAGIRKFMAEQRSESGWQGLVFAFYGRFAFGLASVVGTAVVLFGFFGPVEAIFGDGFSIYLVLLAVMLVTDQVFYVMRYTLMGLNFEQLSEPLLVLKKVLFGIFGLSLAYIGFDVAGVLAGTAIASIVCGIVAVWLLRKHVDFRSLLTPVPSDFPRRDLLGFNLYNTIFILLTISLYNVDILLLQPIAGSHETGLYKSALVVSEFMWIVPQAVQIIFIHSASEQWSKENHEAITEMASRATRFTLAFTLLLAIGIAALATEFVELYFGAEFVGAVTPLLLLLPGVVGFAIARPIFAIGQGKGDLRVLIAATGSAALINLVLNVLLIPRYGMAGAAVATTVGYGSMLVFHLSAARRIGFNPLVDLRLREIGTAGAVTAIAVFGTASFIESSFLSLVLVPPIGFTIYAIVSLKIGVFSPSEVRILEQQLPNRTARFLRLVSDKVQ</sequence>
<keyword evidence="5 6" id="KW-0472">Membrane</keyword>
<feature type="transmembrane region" description="Helical" evidence="6">
    <location>
        <begin position="43"/>
        <end position="64"/>
    </location>
</feature>
<feature type="transmembrane region" description="Helical" evidence="6">
    <location>
        <begin position="219"/>
        <end position="239"/>
    </location>
</feature>
<dbReference type="InterPro" id="IPR050833">
    <property type="entry name" value="Poly_Biosynth_Transport"/>
</dbReference>
<dbReference type="RefSeq" id="WP_090303860.1">
    <property type="nucleotide sequence ID" value="NZ_FNFE01000001.1"/>
</dbReference>
<keyword evidence="2" id="KW-1003">Cell membrane</keyword>
<protein>
    <submittedName>
        <fullName evidence="7">Membrane protein involved in the export of O-antigen and teichoic acid</fullName>
    </submittedName>
</protein>
<keyword evidence="4 6" id="KW-1133">Transmembrane helix</keyword>
<comment type="subcellular location">
    <subcellularLocation>
        <location evidence="1">Cell membrane</location>
        <topology evidence="1">Multi-pass membrane protein</topology>
    </subcellularLocation>
</comment>
<dbReference type="Proteomes" id="UP000198882">
    <property type="component" value="Unassembled WGS sequence"/>
</dbReference>
<evidence type="ECO:0000313" key="7">
    <source>
        <dbReference type="EMBL" id="SDJ68025.1"/>
    </source>
</evidence>
<feature type="transmembrane region" description="Helical" evidence="6">
    <location>
        <begin position="300"/>
        <end position="319"/>
    </location>
</feature>
<dbReference type="InterPro" id="IPR002797">
    <property type="entry name" value="Polysacc_synth"/>
</dbReference>
<feature type="transmembrane region" description="Helical" evidence="6">
    <location>
        <begin position="366"/>
        <end position="385"/>
    </location>
</feature>
<gene>
    <name evidence="7" type="ORF">SAMN04515672_1445</name>
</gene>
<proteinExistence type="predicted"/>
<dbReference type="GO" id="GO:0005886">
    <property type="term" value="C:plasma membrane"/>
    <property type="evidence" value="ECO:0007669"/>
    <property type="project" value="UniProtKB-SubCell"/>
</dbReference>
<feature type="transmembrane region" description="Helical" evidence="6">
    <location>
        <begin position="179"/>
        <end position="198"/>
    </location>
</feature>
<name>A0A1G8VRK9_9EURY</name>
<feature type="transmembrane region" description="Helical" evidence="6">
    <location>
        <begin position="84"/>
        <end position="106"/>
    </location>
</feature>
<dbReference type="Pfam" id="PF01943">
    <property type="entry name" value="Polysacc_synt"/>
    <property type="match status" value="1"/>
</dbReference>
<organism evidence="7 8">
    <name type="scientific">Natronorubrum texcoconense</name>
    <dbReference type="NCBI Taxonomy" id="1095776"/>
    <lineage>
        <taxon>Archaea</taxon>
        <taxon>Methanobacteriati</taxon>
        <taxon>Methanobacteriota</taxon>
        <taxon>Stenosarchaea group</taxon>
        <taxon>Halobacteria</taxon>
        <taxon>Halobacteriales</taxon>
        <taxon>Natrialbaceae</taxon>
        <taxon>Natronorubrum</taxon>
    </lineage>
</organism>